<dbReference type="HOGENOM" id="CLU_275958_0_0_1"/>
<reference evidence="2 3" key="1">
    <citation type="journal article" date="2011" name="PLoS Pathog.">
        <title>Endophytic Life Strategies Decoded by Genome and Transcriptome Analyses of the Mutualistic Root Symbiont Piriformospora indica.</title>
        <authorList>
            <person name="Zuccaro A."/>
            <person name="Lahrmann U."/>
            <person name="Guldener U."/>
            <person name="Langen G."/>
            <person name="Pfiffi S."/>
            <person name="Biedenkopf D."/>
            <person name="Wong P."/>
            <person name="Samans B."/>
            <person name="Grimm C."/>
            <person name="Basiewicz M."/>
            <person name="Murat C."/>
            <person name="Martin F."/>
            <person name="Kogel K.H."/>
        </authorList>
    </citation>
    <scope>NUCLEOTIDE SEQUENCE [LARGE SCALE GENOMIC DNA]</scope>
    <source>
        <strain evidence="2 3">DSM 11827</strain>
    </source>
</reference>
<accession>G4TQQ0</accession>
<dbReference type="InParanoid" id="G4TQQ0"/>
<keyword evidence="3" id="KW-1185">Reference proteome</keyword>
<feature type="compositionally biased region" description="Polar residues" evidence="1">
    <location>
        <begin position="1"/>
        <end position="34"/>
    </location>
</feature>
<feature type="compositionally biased region" description="Low complexity" evidence="1">
    <location>
        <begin position="441"/>
        <end position="456"/>
    </location>
</feature>
<proteinExistence type="predicted"/>
<feature type="region of interest" description="Disordered" evidence="1">
    <location>
        <begin position="928"/>
        <end position="953"/>
    </location>
</feature>
<feature type="region of interest" description="Disordered" evidence="1">
    <location>
        <begin position="995"/>
        <end position="1047"/>
    </location>
</feature>
<gene>
    <name evidence="2" type="ORF">PIIN_07596</name>
</gene>
<feature type="compositionally biased region" description="Polar residues" evidence="1">
    <location>
        <begin position="1033"/>
        <end position="1047"/>
    </location>
</feature>
<feature type="region of interest" description="Disordered" evidence="1">
    <location>
        <begin position="374"/>
        <end position="459"/>
    </location>
</feature>
<feature type="region of interest" description="Disordered" evidence="1">
    <location>
        <begin position="1"/>
        <end position="154"/>
    </location>
</feature>
<feature type="compositionally biased region" description="Pro residues" evidence="1">
    <location>
        <begin position="495"/>
        <end position="505"/>
    </location>
</feature>
<feature type="compositionally biased region" description="Polar residues" evidence="1">
    <location>
        <begin position="95"/>
        <end position="108"/>
    </location>
</feature>
<comment type="caution">
    <text evidence="2">The sequence shown here is derived from an EMBL/GenBank/DDBJ whole genome shotgun (WGS) entry which is preliminary data.</text>
</comment>
<evidence type="ECO:0000313" key="3">
    <source>
        <dbReference type="Proteomes" id="UP000007148"/>
    </source>
</evidence>
<feature type="region of interest" description="Disordered" evidence="1">
    <location>
        <begin position="1116"/>
        <end position="1155"/>
    </location>
</feature>
<feature type="region of interest" description="Disordered" evidence="1">
    <location>
        <begin position="546"/>
        <end position="732"/>
    </location>
</feature>
<protein>
    <submittedName>
        <fullName evidence="2">Uncharacterized protein</fullName>
    </submittedName>
</protein>
<feature type="compositionally biased region" description="Basic and acidic residues" evidence="1">
    <location>
        <begin position="1135"/>
        <end position="1145"/>
    </location>
</feature>
<feature type="compositionally biased region" description="Polar residues" evidence="1">
    <location>
        <begin position="704"/>
        <end position="727"/>
    </location>
</feature>
<dbReference type="STRING" id="1109443.G4TQQ0"/>
<feature type="compositionally biased region" description="Low complexity" evidence="1">
    <location>
        <begin position="590"/>
        <end position="601"/>
    </location>
</feature>
<dbReference type="OMA" id="TEMFIAT"/>
<feature type="compositionally biased region" description="Low complexity" evidence="1">
    <location>
        <begin position="240"/>
        <end position="254"/>
    </location>
</feature>
<feature type="compositionally biased region" description="Polar residues" evidence="1">
    <location>
        <begin position="1117"/>
        <end position="1126"/>
    </location>
</feature>
<feature type="compositionally biased region" description="Polar residues" evidence="1">
    <location>
        <begin position="660"/>
        <end position="669"/>
    </location>
</feature>
<dbReference type="OrthoDB" id="3269480at2759"/>
<feature type="region of interest" description="Disordered" evidence="1">
    <location>
        <begin position="477"/>
        <end position="509"/>
    </location>
</feature>
<dbReference type="EMBL" id="CAFZ01000241">
    <property type="protein sequence ID" value="CCA73643.1"/>
    <property type="molecule type" value="Genomic_DNA"/>
</dbReference>
<evidence type="ECO:0000313" key="2">
    <source>
        <dbReference type="EMBL" id="CCA73643.1"/>
    </source>
</evidence>
<feature type="compositionally biased region" description="Basic and acidic residues" evidence="1">
    <location>
        <begin position="640"/>
        <end position="656"/>
    </location>
</feature>
<organism evidence="2 3">
    <name type="scientific">Serendipita indica (strain DSM 11827)</name>
    <name type="common">Root endophyte fungus</name>
    <name type="synonym">Piriformospora indica</name>
    <dbReference type="NCBI Taxonomy" id="1109443"/>
    <lineage>
        <taxon>Eukaryota</taxon>
        <taxon>Fungi</taxon>
        <taxon>Dikarya</taxon>
        <taxon>Basidiomycota</taxon>
        <taxon>Agaricomycotina</taxon>
        <taxon>Agaricomycetes</taxon>
        <taxon>Sebacinales</taxon>
        <taxon>Serendipitaceae</taxon>
        <taxon>Serendipita</taxon>
    </lineage>
</organism>
<feature type="region of interest" description="Disordered" evidence="1">
    <location>
        <begin position="748"/>
        <end position="771"/>
    </location>
</feature>
<feature type="compositionally biased region" description="Polar residues" evidence="1">
    <location>
        <begin position="62"/>
        <end position="89"/>
    </location>
</feature>
<feature type="region of interest" description="Disordered" evidence="1">
    <location>
        <begin position="205"/>
        <end position="293"/>
    </location>
</feature>
<feature type="compositionally biased region" description="Basic and acidic residues" evidence="1">
    <location>
        <begin position="374"/>
        <end position="386"/>
    </location>
</feature>
<feature type="compositionally biased region" description="Polar residues" evidence="1">
    <location>
        <begin position="613"/>
        <end position="639"/>
    </location>
</feature>
<evidence type="ECO:0000256" key="1">
    <source>
        <dbReference type="SAM" id="MobiDB-lite"/>
    </source>
</evidence>
<name>G4TQQ0_SERID</name>
<feature type="compositionally biased region" description="Pro residues" evidence="1">
    <location>
        <begin position="255"/>
        <end position="265"/>
    </location>
</feature>
<feature type="compositionally biased region" description="Basic and acidic residues" evidence="1">
    <location>
        <begin position="671"/>
        <end position="681"/>
    </location>
</feature>
<dbReference type="AlphaFoldDB" id="G4TQQ0"/>
<dbReference type="Proteomes" id="UP000007148">
    <property type="component" value="Unassembled WGS sequence"/>
</dbReference>
<feature type="compositionally biased region" description="Low complexity" evidence="1">
    <location>
        <begin position="125"/>
        <end position="143"/>
    </location>
</feature>
<sequence length="1155" mass="124786">MDSTDPAKSSNSAETDALRSLQSDADAQRSSSLSPEIKIGEQSPLASPFVAPPPPPPLRHQTLPNISTRQSISVSPFHQHSLPNPSAWTSHGPPNGSQGPSTTLSRTVSAHVDAAPLPPPPSPNPANSGHSRSPSTTSSPSSGQHGVPYLKPLADRSGAYTSSAAYPVQYPQHIQHTAIHSNSLPVNYYAPHFTHTYSAMHGRPQPQAQIFQPGSYQSFYPSPPPVPSRMGSLPSTVYKSASPSPILPSSVSSPGPSPPPRPPKPPELHYNVDSSTTYLTPTTPTSSPPSVPVLEIHESLPRHRQPRGQQMDDSSAGTYFHDRALGANTANGLGQPIPVSGPRSSHHSERSLEIYFTPPEGILRAQLSERRLGVERGDDAIEERTGHASTTSIRNENDRRNGGLPPEVPTRPESHPQDQPLADEVGPGETPLTENASIDTANDPPSSNSAPGAAEEAPPPTYEQVLLEPLHAALISPIPRPHSDFSPSRRGNRLPQPPQSPPPGFNEPVFESLDHLFNPTPNQASISLPHQPILTLVVISFADAPSENRDSHPTIFTSPPTPSPLHSRSNSRASPTAFRSPALPRRLTLSSVDSPPKSPSSEPEDPFSDPAAFQTSSSPFAAVSTSEAATSPSSMPRNDSFSRKELDSRPQFESHRSFSGIWSKTSAPSTPKDEFGSEELYRQSMDLAKQQSNSKGKQRAESGSRLSTFFRPSSSHGKPATPSQEPSSPALDTARAGSVDLLGDLPSEASWMNEGSVGESGLTDPPLPVEDEQSANLVPKFGFRNPHWDAVPTEGSYSDPSKWPECIALYPLGSEPFFIRAPSWRALLRFLASQSTTRIEPSVEALAVSRTPTIDLRLVVQFVRTQYTPKNTTRDVCLYFTLHCEMPAADTKQGRNISTTDRNAMESWDTRVLPYGFICGQHSLLKNPKVRPSPHNEPLGLRGTPMRDQDPDGEDSIFVTLPPPFVELPVKLSDIALYLHECLVLSRNHGKIRRNKEAGKNSLEPPVSKLRRGRGSSTNLPEEVEPKWGPSTPAESDQSHAFPSNTVATNIPGINRLAKAIRSIYPNEYGLGSTKPDPANSTGHLQPQKVTNVNDHNKPGGARKGGILGAFQRMRSKSSMAKNTVGTLAAGSGPPRRDMNTERFELVTPWRQTAE</sequence>
<feature type="region of interest" description="Disordered" evidence="1">
    <location>
        <begin position="331"/>
        <end position="350"/>
    </location>
</feature>
<feature type="compositionally biased region" description="Low complexity" evidence="1">
    <location>
        <begin position="274"/>
        <end position="285"/>
    </location>
</feature>
<feature type="compositionally biased region" description="Polar residues" evidence="1">
    <location>
        <begin position="206"/>
        <end position="220"/>
    </location>
</feature>